<evidence type="ECO:0000256" key="3">
    <source>
        <dbReference type="ARBA" id="ARBA00022840"/>
    </source>
</evidence>
<dbReference type="Pfam" id="PF13535">
    <property type="entry name" value="ATP-grasp_4"/>
    <property type="match status" value="1"/>
</dbReference>
<evidence type="ECO:0000259" key="5">
    <source>
        <dbReference type="PROSITE" id="PS50975"/>
    </source>
</evidence>
<dbReference type="AlphaFoldDB" id="A0AAU2K177"/>
<dbReference type="PANTHER" id="PTHR43585:SF2">
    <property type="entry name" value="ATP-GRASP ENZYME FSQD"/>
    <property type="match status" value="1"/>
</dbReference>
<proteinExistence type="predicted"/>
<dbReference type="Gene3D" id="3.30.1490.20">
    <property type="entry name" value="ATP-grasp fold, A domain"/>
    <property type="match status" value="1"/>
</dbReference>
<evidence type="ECO:0000313" key="6">
    <source>
        <dbReference type="EMBL" id="WTU78092.1"/>
    </source>
</evidence>
<keyword evidence="1" id="KW-0436">Ligase</keyword>
<dbReference type="EMBL" id="CP108264">
    <property type="protein sequence ID" value="WTU78092.1"/>
    <property type="molecule type" value="Genomic_DNA"/>
</dbReference>
<protein>
    <submittedName>
        <fullName evidence="6">ATP-grasp domain-containing protein</fullName>
    </submittedName>
</protein>
<dbReference type="Gene3D" id="3.40.50.20">
    <property type="match status" value="1"/>
</dbReference>
<dbReference type="GO" id="GO:0005524">
    <property type="term" value="F:ATP binding"/>
    <property type="evidence" value="ECO:0007669"/>
    <property type="project" value="UniProtKB-UniRule"/>
</dbReference>
<dbReference type="PROSITE" id="PS50975">
    <property type="entry name" value="ATP_GRASP"/>
    <property type="match status" value="1"/>
</dbReference>
<evidence type="ECO:0000256" key="2">
    <source>
        <dbReference type="ARBA" id="ARBA00022741"/>
    </source>
</evidence>
<dbReference type="PANTHER" id="PTHR43585">
    <property type="entry name" value="FUMIPYRROLE BIOSYNTHESIS PROTEIN C"/>
    <property type="match status" value="1"/>
</dbReference>
<accession>A0AAU2K177</accession>
<gene>
    <name evidence="6" type="ORF">OG327_34995</name>
</gene>
<name>A0AAU2K177_9ACTN</name>
<dbReference type="Gene3D" id="3.30.470.20">
    <property type="entry name" value="ATP-grasp fold, B domain"/>
    <property type="match status" value="1"/>
</dbReference>
<dbReference type="Pfam" id="PF18603">
    <property type="entry name" value="LAL_C2"/>
    <property type="match status" value="1"/>
</dbReference>
<feature type="domain" description="ATP-grasp" evidence="5">
    <location>
        <begin position="124"/>
        <end position="325"/>
    </location>
</feature>
<dbReference type="InterPro" id="IPR040570">
    <property type="entry name" value="LAL_C2"/>
</dbReference>
<dbReference type="GO" id="GO:0016874">
    <property type="term" value="F:ligase activity"/>
    <property type="evidence" value="ECO:0007669"/>
    <property type="project" value="UniProtKB-KW"/>
</dbReference>
<organism evidence="6">
    <name type="scientific">Streptomyces sp. NBC_00049</name>
    <dbReference type="NCBI Taxonomy" id="2903617"/>
    <lineage>
        <taxon>Bacteria</taxon>
        <taxon>Bacillati</taxon>
        <taxon>Actinomycetota</taxon>
        <taxon>Actinomycetes</taxon>
        <taxon>Kitasatosporales</taxon>
        <taxon>Streptomycetaceae</taxon>
        <taxon>Streptomyces</taxon>
    </lineage>
</organism>
<dbReference type="InterPro" id="IPR013815">
    <property type="entry name" value="ATP_grasp_subdomain_1"/>
</dbReference>
<keyword evidence="2 4" id="KW-0547">Nucleotide-binding</keyword>
<dbReference type="SUPFAM" id="SSF56059">
    <property type="entry name" value="Glutathione synthetase ATP-binding domain-like"/>
    <property type="match status" value="1"/>
</dbReference>
<dbReference type="InterPro" id="IPR011761">
    <property type="entry name" value="ATP-grasp"/>
</dbReference>
<dbReference type="InterPro" id="IPR052032">
    <property type="entry name" value="ATP-dep_AA_Ligase"/>
</dbReference>
<dbReference type="GO" id="GO:0046872">
    <property type="term" value="F:metal ion binding"/>
    <property type="evidence" value="ECO:0007669"/>
    <property type="project" value="InterPro"/>
</dbReference>
<reference evidence="6" key="1">
    <citation type="submission" date="2022-10" db="EMBL/GenBank/DDBJ databases">
        <title>The complete genomes of actinobacterial strains from the NBC collection.</title>
        <authorList>
            <person name="Joergensen T.S."/>
            <person name="Alvarez Arevalo M."/>
            <person name="Sterndorff E.B."/>
            <person name="Faurdal D."/>
            <person name="Vuksanovic O."/>
            <person name="Mourched A.-S."/>
            <person name="Charusanti P."/>
            <person name="Shaw S."/>
            <person name="Blin K."/>
            <person name="Weber T."/>
        </authorList>
    </citation>
    <scope>NUCLEOTIDE SEQUENCE</scope>
    <source>
        <strain evidence="6">NBC_00049</strain>
    </source>
</reference>
<evidence type="ECO:0000256" key="4">
    <source>
        <dbReference type="PROSITE-ProRule" id="PRU00409"/>
    </source>
</evidence>
<keyword evidence="3 4" id="KW-0067">ATP-binding</keyword>
<sequence length="422" mass="45314">MNERNEETGPVLVVGFVGVTLAAIAEFQPDGSVVYIEEPDVVRKRHVREQIDGVAFVRGLIEWEYHLTGKADEFFNAHPDLDPVAVVPAIEYATPFAARLAERYGLPGAGYGAARILRDKALLRQVSAAAGIANPAGVPVRSPADVLAFLRGRSGPVVLKPSNRQASVGTQVIHDPCEVEEAWANCLVQDEGIFVPDRPMELSMLAEQYVEGPEYSVEMLVRDGEALFANVTGKLLFPGPHPVEMAHVVPADIPEDLAASLAAQTSRVIDAVGFRDGFVHCEWIVSDGTPYLVECAGRMPGGGILDAVRLAYPVDLLRGYYAVLKGEEPPGLPQRAKGGAAVRFLLTEPGRVARVSGVEEARQVDGVFLVHTTVAGERFGALRHSWDRAGVVMATADSPAEALRRAESAAGMVRIDIEGEEA</sequence>
<evidence type="ECO:0000256" key="1">
    <source>
        <dbReference type="ARBA" id="ARBA00022598"/>
    </source>
</evidence>